<dbReference type="AlphaFoldDB" id="A0A4R9IHJ6"/>
<proteinExistence type="predicted"/>
<accession>A0A4R9IHJ6</accession>
<organism evidence="1 2">
    <name type="scientific">Leptospira noumeaensis</name>
    <dbReference type="NCBI Taxonomy" id="2484964"/>
    <lineage>
        <taxon>Bacteria</taxon>
        <taxon>Pseudomonadati</taxon>
        <taxon>Spirochaetota</taxon>
        <taxon>Spirochaetia</taxon>
        <taxon>Leptospirales</taxon>
        <taxon>Leptospiraceae</taxon>
        <taxon>Leptospira</taxon>
    </lineage>
</organism>
<comment type="caution">
    <text evidence="1">The sequence shown here is derived from an EMBL/GenBank/DDBJ whole genome shotgun (WGS) entry which is preliminary data.</text>
</comment>
<dbReference type="OrthoDB" id="9948977at2"/>
<keyword evidence="2" id="KW-1185">Reference proteome</keyword>
<reference evidence="1" key="1">
    <citation type="journal article" date="2019" name="PLoS Negl. Trop. Dis.">
        <title>Revisiting the worldwide diversity of Leptospira species in the environment.</title>
        <authorList>
            <person name="Vincent A.T."/>
            <person name="Schiettekatte O."/>
            <person name="Bourhy P."/>
            <person name="Veyrier F.J."/>
            <person name="Picardeau M."/>
        </authorList>
    </citation>
    <scope>NUCLEOTIDE SEQUENCE [LARGE SCALE GENOMIC DNA]</scope>
    <source>
        <strain evidence="1">201800287</strain>
    </source>
</reference>
<dbReference type="Proteomes" id="UP000298009">
    <property type="component" value="Unassembled WGS sequence"/>
</dbReference>
<dbReference type="EMBL" id="RQFK01000007">
    <property type="protein sequence ID" value="TGK87910.1"/>
    <property type="molecule type" value="Genomic_DNA"/>
</dbReference>
<gene>
    <name evidence="1" type="ORF">EHQ24_01485</name>
</gene>
<dbReference type="RefSeq" id="WP_135599929.1">
    <property type="nucleotide sequence ID" value="NZ_RQFK01000007.1"/>
</dbReference>
<evidence type="ECO:0000313" key="2">
    <source>
        <dbReference type="Proteomes" id="UP000298009"/>
    </source>
</evidence>
<protein>
    <submittedName>
        <fullName evidence="1">Uncharacterized protein</fullName>
    </submittedName>
</protein>
<name>A0A4R9IHJ6_9LEPT</name>
<evidence type="ECO:0000313" key="1">
    <source>
        <dbReference type="EMBL" id="TGK87910.1"/>
    </source>
</evidence>
<sequence length="83" mass="8906">MKKTKKNSLLGLVLVMLLNCGSRSVSVMREECRRAYSEDLPLVIAASGVTKEEELNQAVTGLLTGYLMCLANAKTSGSNGPML</sequence>